<sequence>MPANLPPEARAKWRRVMEARSPEEKLIALQEFLSAVPKHKGTERLRMQVTRQIASLRREIEERKKRKGGGEHFFLEKEGDIQVVLLGLPGSGKTEVFNCLAGLSVLDEPRKPVPGVRIWEGVYFQLVNTPPLIEGADVTSRVLALARNADALIVVINTRMDVYYQLSVLSKLLEEGKIAVKKPRCTVTIERKATGGIVLVGRLVGATLQELAALLRDYGVHHAIVRIEGEATLDDVEEALFGSTLYKPTLLVSWGGRLADSASLSGVPVVSASSCESLDFSSMAHYFLRSLDLIRVYTRNPKTGVVETRPVLVKRGTRVVEVAKIIHSDLYENFKFAKVWSTRFEFNPRRVGRDYVPEDGDVVEIVA</sequence>
<dbReference type="Pfam" id="PF02824">
    <property type="entry name" value="TGS"/>
    <property type="match status" value="1"/>
</dbReference>
<dbReference type="GO" id="GO:0005525">
    <property type="term" value="F:GTP binding"/>
    <property type="evidence" value="ECO:0007669"/>
    <property type="project" value="InterPro"/>
</dbReference>
<reference evidence="2" key="1">
    <citation type="journal article" date="2020" name="mSystems">
        <title>Genome- and Community-Level Interaction Insights into Carbon Utilization and Element Cycling Functions of Hydrothermarchaeota in Hydrothermal Sediment.</title>
        <authorList>
            <person name="Zhou Z."/>
            <person name="Liu Y."/>
            <person name="Xu W."/>
            <person name="Pan J."/>
            <person name="Luo Z.H."/>
            <person name="Li M."/>
        </authorList>
    </citation>
    <scope>NUCLEOTIDE SEQUENCE</scope>
    <source>
        <strain evidence="2">SpSt-649</strain>
    </source>
</reference>
<dbReference type="InterPro" id="IPR045001">
    <property type="entry name" value="DRG"/>
</dbReference>
<proteinExistence type="predicted"/>
<comment type="caution">
    <text evidence="2">The sequence shown here is derived from an EMBL/GenBank/DDBJ whole genome shotgun (WGS) entry which is preliminary data.</text>
</comment>
<dbReference type="AlphaFoldDB" id="A0A7C4D1B3"/>
<dbReference type="InterPro" id="IPR004095">
    <property type="entry name" value="TGS"/>
</dbReference>
<gene>
    <name evidence="2" type="ORF">ENU21_00065</name>
</gene>
<dbReference type="Gene3D" id="3.10.20.30">
    <property type="match status" value="1"/>
</dbReference>
<dbReference type="EMBL" id="DTBQ01000003">
    <property type="protein sequence ID" value="HGM46134.1"/>
    <property type="molecule type" value="Genomic_DNA"/>
</dbReference>
<evidence type="ECO:0000259" key="1">
    <source>
        <dbReference type="PROSITE" id="PS51880"/>
    </source>
</evidence>
<dbReference type="Gene3D" id="6.10.140.1070">
    <property type="match status" value="2"/>
</dbReference>
<evidence type="ECO:0000313" key="2">
    <source>
        <dbReference type="EMBL" id="HGM46134.1"/>
    </source>
</evidence>
<feature type="domain" description="TGS" evidence="1">
    <location>
        <begin position="292"/>
        <end position="367"/>
    </location>
</feature>
<dbReference type="InterPro" id="IPR006073">
    <property type="entry name" value="GTP-bd"/>
</dbReference>
<dbReference type="PROSITE" id="PS51880">
    <property type="entry name" value="TGS"/>
    <property type="match status" value="1"/>
</dbReference>
<dbReference type="SUPFAM" id="SSF81271">
    <property type="entry name" value="TGS-like"/>
    <property type="match status" value="1"/>
</dbReference>
<dbReference type="InterPro" id="IPR027417">
    <property type="entry name" value="P-loop_NTPase"/>
</dbReference>
<dbReference type="InterPro" id="IPR012676">
    <property type="entry name" value="TGS-like"/>
</dbReference>
<dbReference type="SUPFAM" id="SSF52540">
    <property type="entry name" value="P-loop containing nucleoside triphosphate hydrolases"/>
    <property type="match status" value="1"/>
</dbReference>
<dbReference type="InterPro" id="IPR012675">
    <property type="entry name" value="Beta-grasp_dom_sf"/>
</dbReference>
<accession>A0A7C4D1B3</accession>
<dbReference type="Pfam" id="PF01926">
    <property type="entry name" value="MMR_HSR1"/>
    <property type="match status" value="1"/>
</dbReference>
<dbReference type="PANTHER" id="PTHR43127">
    <property type="entry name" value="DEVELOPMENTALLY-REGULATED GTP-BINDING PROTEIN 2"/>
    <property type="match status" value="1"/>
</dbReference>
<name>A0A7C4D1B3_THEPE</name>
<organism evidence="2">
    <name type="scientific">Thermofilum pendens</name>
    <dbReference type="NCBI Taxonomy" id="2269"/>
    <lineage>
        <taxon>Archaea</taxon>
        <taxon>Thermoproteota</taxon>
        <taxon>Thermoprotei</taxon>
        <taxon>Thermofilales</taxon>
        <taxon>Thermofilaceae</taxon>
        <taxon>Thermofilum</taxon>
    </lineage>
</organism>
<protein>
    <submittedName>
        <fullName evidence="2">DUF933 domain-containing protein</fullName>
    </submittedName>
</protein>
<dbReference type="GO" id="GO:0003924">
    <property type="term" value="F:GTPase activity"/>
    <property type="evidence" value="ECO:0007669"/>
    <property type="project" value="InterPro"/>
</dbReference>